<gene>
    <name evidence="2" type="ORF">GGR46_002776</name>
</gene>
<name>A0A7W6JVE9_9SPHN</name>
<dbReference type="InterPro" id="IPR013830">
    <property type="entry name" value="SGNH_hydro"/>
</dbReference>
<comment type="caution">
    <text evidence="2">The sequence shown here is derived from an EMBL/GenBank/DDBJ whole genome shotgun (WGS) entry which is preliminary data.</text>
</comment>
<evidence type="ECO:0000313" key="3">
    <source>
        <dbReference type="Proteomes" id="UP000557392"/>
    </source>
</evidence>
<dbReference type="InterPro" id="IPR036514">
    <property type="entry name" value="SGNH_hydro_sf"/>
</dbReference>
<dbReference type="Proteomes" id="UP000557392">
    <property type="component" value="Unassembled WGS sequence"/>
</dbReference>
<evidence type="ECO:0000259" key="1">
    <source>
        <dbReference type="Pfam" id="PF13472"/>
    </source>
</evidence>
<evidence type="ECO:0000313" key="2">
    <source>
        <dbReference type="EMBL" id="MBB4099212.1"/>
    </source>
</evidence>
<reference evidence="2 3" key="1">
    <citation type="submission" date="2020-08" db="EMBL/GenBank/DDBJ databases">
        <title>Genomic Encyclopedia of Type Strains, Phase IV (KMG-IV): sequencing the most valuable type-strain genomes for metagenomic binning, comparative biology and taxonomic classification.</title>
        <authorList>
            <person name="Goeker M."/>
        </authorList>
    </citation>
    <scope>NUCLEOTIDE SEQUENCE [LARGE SCALE GENOMIC DNA]</scope>
    <source>
        <strain evidence="2 3">DSM 101806</strain>
    </source>
</reference>
<dbReference type="Gene3D" id="3.40.50.1110">
    <property type="entry name" value="SGNH hydrolase"/>
    <property type="match status" value="1"/>
</dbReference>
<dbReference type="Pfam" id="PF13472">
    <property type="entry name" value="Lipase_GDSL_2"/>
    <property type="match status" value="1"/>
</dbReference>
<protein>
    <recommendedName>
        <fullName evidence="1">SGNH hydrolase-type esterase domain-containing protein</fullName>
    </recommendedName>
</protein>
<accession>A0A7W6JVE9</accession>
<keyword evidence="3" id="KW-1185">Reference proteome</keyword>
<proteinExistence type="predicted"/>
<feature type="domain" description="SGNH hydrolase-type esterase" evidence="1">
    <location>
        <begin position="215"/>
        <end position="386"/>
    </location>
</feature>
<dbReference type="AlphaFoldDB" id="A0A7W6JVE9"/>
<dbReference type="RefSeq" id="WP_183998505.1">
    <property type="nucleotide sequence ID" value="NZ_JACIEH010000002.1"/>
</dbReference>
<dbReference type="EMBL" id="JACIEH010000002">
    <property type="protein sequence ID" value="MBB4099212.1"/>
    <property type="molecule type" value="Genomic_DNA"/>
</dbReference>
<dbReference type="GO" id="GO:0016788">
    <property type="term" value="F:hydrolase activity, acting on ester bonds"/>
    <property type="evidence" value="ECO:0007669"/>
    <property type="project" value="UniProtKB-ARBA"/>
</dbReference>
<sequence length="403" mass="41806">MIALATLLLGASPCPGPACNFDTLKPLAAKLAAARAPTPGVPPVHILQIGDSHTAGDALTGAWRDLLQAATGGGGRGVLAPGRPYAGYLTRGVTVSMSPGWQVAASFGPGSAAPRPPLGLSGFTLSSTMPGARMGLVAEPFMAFDRFVLCAMAGPAAAGVTVRTGAGAETVGLVADTVRPRCTTLRWDAPQTAVEVIADAGPVTITSWASFRYEGGVALSNLGIVGSQLQHFGRTDRDVLTNELRAYAPDLIVLAFGTNEGFAPHFDADGYRASLIEQIDRLRGLAPGVPILLLGPPHALSRNPALKNNAEGVLVGCPAADPSRPPLFEPPALGRVRAIQSEVAQEMGFAWWDWAARMGGPCSATRWVANGWLRGDYVHLTTTGGRALASLLQADLDQALEAR</sequence>
<organism evidence="2 3">
    <name type="scientific">Sphingomonas kyeonggiensis</name>
    <dbReference type="NCBI Taxonomy" id="1268553"/>
    <lineage>
        <taxon>Bacteria</taxon>
        <taxon>Pseudomonadati</taxon>
        <taxon>Pseudomonadota</taxon>
        <taxon>Alphaproteobacteria</taxon>
        <taxon>Sphingomonadales</taxon>
        <taxon>Sphingomonadaceae</taxon>
        <taxon>Sphingomonas</taxon>
    </lineage>
</organism>
<dbReference type="SUPFAM" id="SSF52266">
    <property type="entry name" value="SGNH hydrolase"/>
    <property type="match status" value="1"/>
</dbReference>
<dbReference type="Gene3D" id="2.60.120.1360">
    <property type="match status" value="1"/>
</dbReference>